<evidence type="ECO:0000256" key="1">
    <source>
        <dbReference type="SAM" id="Phobius"/>
    </source>
</evidence>
<dbReference type="CDD" id="cd07990">
    <property type="entry name" value="LPLAT_LCLAT1-like"/>
    <property type="match status" value="1"/>
</dbReference>
<gene>
    <name evidence="3" type="ORF">WAE96_13660</name>
</gene>
<feature type="domain" description="Phospholipid/glycerol acyltransferase" evidence="2">
    <location>
        <begin position="83"/>
        <end position="225"/>
    </location>
</feature>
<feature type="transmembrane region" description="Helical" evidence="1">
    <location>
        <begin position="7"/>
        <end position="33"/>
    </location>
</feature>
<dbReference type="EMBL" id="JBAWKS010000001">
    <property type="protein sequence ID" value="MEI4550712.1"/>
    <property type="molecule type" value="Genomic_DNA"/>
</dbReference>
<organism evidence="3 4">
    <name type="scientific">Pseudoalteromonas spongiae</name>
    <dbReference type="NCBI Taxonomy" id="298657"/>
    <lineage>
        <taxon>Bacteria</taxon>
        <taxon>Pseudomonadati</taxon>
        <taxon>Pseudomonadota</taxon>
        <taxon>Gammaproteobacteria</taxon>
        <taxon>Alteromonadales</taxon>
        <taxon>Pseudoalteromonadaceae</taxon>
        <taxon>Pseudoalteromonas</taxon>
    </lineage>
</organism>
<dbReference type="InterPro" id="IPR002123">
    <property type="entry name" value="Plipid/glycerol_acylTrfase"/>
</dbReference>
<dbReference type="PANTHER" id="PTHR10983">
    <property type="entry name" value="1-ACYLGLYCEROL-3-PHOSPHATE ACYLTRANSFERASE-RELATED"/>
    <property type="match status" value="1"/>
</dbReference>
<dbReference type="Proteomes" id="UP001382455">
    <property type="component" value="Unassembled WGS sequence"/>
</dbReference>
<dbReference type="SMART" id="SM00563">
    <property type="entry name" value="PlsC"/>
    <property type="match status" value="1"/>
</dbReference>
<sequence>MYYIRAVISLLFYTVNTLFWFVPIFISGVLKLLPIKPWQAMWSAVAKWCASRWVGTNSIIQYIFTPTKMVVTGDHDFTYKDWYLVVANHQSWVDILVMQRVLHKKIPFLNFFLKKELIYVPFLGLAWWALDFPFMKRASKSQLKKNPSLRTKDMETTKKACAKFKHVPVSIVNFVEGTRFTKDKHTRQKSQFDNLLKPKAGGVAFVMEAMGEQLNKLVDVTICYPNGTPSFFDYLAGKVPEIRVHIEVKPVSASWVGNYSSDSEFRVQFQNELNALWQGKDQQLVELKQQQTEGV</sequence>
<dbReference type="SUPFAM" id="SSF69593">
    <property type="entry name" value="Glycerol-3-phosphate (1)-acyltransferase"/>
    <property type="match status" value="1"/>
</dbReference>
<accession>A0ABU8EUR3</accession>
<keyword evidence="3" id="KW-0808">Transferase</keyword>
<evidence type="ECO:0000259" key="2">
    <source>
        <dbReference type="SMART" id="SM00563"/>
    </source>
</evidence>
<dbReference type="GO" id="GO:0016746">
    <property type="term" value="F:acyltransferase activity"/>
    <property type="evidence" value="ECO:0007669"/>
    <property type="project" value="UniProtKB-KW"/>
</dbReference>
<keyword evidence="1" id="KW-1133">Transmembrane helix</keyword>
<dbReference type="PANTHER" id="PTHR10983:SF16">
    <property type="entry name" value="LYSOCARDIOLIPIN ACYLTRANSFERASE 1"/>
    <property type="match status" value="1"/>
</dbReference>
<dbReference type="NCBIfam" id="NF010621">
    <property type="entry name" value="PRK14014.1"/>
    <property type="match status" value="1"/>
</dbReference>
<protein>
    <submittedName>
        <fullName evidence="3">Acyltransferase</fullName>
        <ecNumber evidence="3">2.3.-.-</ecNumber>
    </submittedName>
</protein>
<dbReference type="RefSeq" id="WP_100914569.1">
    <property type="nucleotide sequence ID" value="NZ_CP023398.1"/>
</dbReference>
<evidence type="ECO:0000313" key="3">
    <source>
        <dbReference type="EMBL" id="MEI4550712.1"/>
    </source>
</evidence>
<dbReference type="EC" id="2.3.-.-" evidence="3"/>
<comment type="caution">
    <text evidence="3">The sequence shown here is derived from an EMBL/GenBank/DDBJ whole genome shotgun (WGS) entry which is preliminary data.</text>
</comment>
<reference evidence="3 4" key="1">
    <citation type="submission" date="2023-12" db="EMBL/GenBank/DDBJ databases">
        <title>Friends and Foes: Symbiotic and Algicidal bacterial influence on Karenia brevis blooms.</title>
        <authorList>
            <person name="Fei C."/>
            <person name="Mohamed A.R."/>
            <person name="Booker A."/>
            <person name="Arshad M."/>
            <person name="Klass S."/>
            <person name="Ahn S."/>
            <person name="Gilbert P.M."/>
            <person name="Heil C.A."/>
            <person name="Martinez J.M."/>
            <person name="Amin S.A."/>
        </authorList>
    </citation>
    <scope>NUCLEOTIDE SEQUENCE [LARGE SCALE GENOMIC DNA]</scope>
    <source>
        <strain evidence="3 4">CE15</strain>
    </source>
</reference>
<proteinExistence type="predicted"/>
<dbReference type="Pfam" id="PF01553">
    <property type="entry name" value="Acyltransferase"/>
    <property type="match status" value="1"/>
</dbReference>
<keyword evidence="1" id="KW-0812">Transmembrane</keyword>
<name>A0ABU8EUR3_9GAMM</name>
<evidence type="ECO:0000313" key="4">
    <source>
        <dbReference type="Proteomes" id="UP001382455"/>
    </source>
</evidence>
<keyword evidence="3" id="KW-0012">Acyltransferase</keyword>
<keyword evidence="4" id="KW-1185">Reference proteome</keyword>
<keyword evidence="1" id="KW-0472">Membrane</keyword>